<keyword evidence="3 5" id="KW-0067">ATP-binding</keyword>
<accession>A0A1W1C5H9</accession>
<dbReference type="InterPro" id="IPR017871">
    <property type="entry name" value="ABC_transporter-like_CS"/>
</dbReference>
<dbReference type="InterPro" id="IPR027417">
    <property type="entry name" value="P-loop_NTPase"/>
</dbReference>
<evidence type="ECO:0000256" key="3">
    <source>
        <dbReference type="ARBA" id="ARBA00022840"/>
    </source>
</evidence>
<dbReference type="InterPro" id="IPR003439">
    <property type="entry name" value="ABC_transporter-like_ATP-bd"/>
</dbReference>
<dbReference type="GO" id="GO:0005524">
    <property type="term" value="F:ATP binding"/>
    <property type="evidence" value="ECO:0007669"/>
    <property type="project" value="UniProtKB-KW"/>
</dbReference>
<dbReference type="PANTHER" id="PTHR43023">
    <property type="entry name" value="PROTEIN TRIGALACTOSYLDIACYLGLYCEROL 3, CHLOROPLASTIC"/>
    <property type="match status" value="1"/>
</dbReference>
<protein>
    <submittedName>
        <fullName evidence="5">Methionine ABC transporter ATP-binding protein</fullName>
    </submittedName>
</protein>
<evidence type="ECO:0000259" key="4">
    <source>
        <dbReference type="PROSITE" id="PS50893"/>
    </source>
</evidence>
<evidence type="ECO:0000313" key="5">
    <source>
        <dbReference type="EMBL" id="SFV60977.1"/>
    </source>
</evidence>
<dbReference type="GO" id="GO:0016887">
    <property type="term" value="F:ATP hydrolysis activity"/>
    <property type="evidence" value="ECO:0007669"/>
    <property type="project" value="InterPro"/>
</dbReference>
<gene>
    <name evidence="5" type="ORF">MNB_SV-9-617</name>
</gene>
<dbReference type="SMART" id="SM00382">
    <property type="entry name" value="AAA"/>
    <property type="match status" value="1"/>
</dbReference>
<reference evidence="5" key="1">
    <citation type="submission" date="2016-10" db="EMBL/GenBank/DDBJ databases">
        <authorList>
            <person name="de Groot N.N."/>
        </authorList>
    </citation>
    <scope>NUCLEOTIDE SEQUENCE</scope>
</reference>
<sequence length="254" mass="28442">MIKAHNIITRFGDRTIHNGVNFHINRGEIYGILGESGSGKSVLMKQMIMLLSPTNGNMEVLGYDLNHIEYKDAQKLRKQWGVLFQFGAMFSSLSVADNIKLQLTEYTDISSFMCNEIVKTKISMVGLPLEVGGLYPSELSGGMIKRASLARALVMNPKLLFLDEPTSGLDPIGARNFDKLILELRDIFGITVVVITHDLDSISSIIDRFCVLADKVVVAEGSLDEVLKSNHPFVEKFFKNDYAKRHFSKKDIRI</sequence>
<dbReference type="SUPFAM" id="SSF52540">
    <property type="entry name" value="P-loop containing nucleoside triphosphate hydrolases"/>
    <property type="match status" value="1"/>
</dbReference>
<keyword evidence="1" id="KW-0813">Transport</keyword>
<dbReference type="InterPro" id="IPR003593">
    <property type="entry name" value="AAA+_ATPase"/>
</dbReference>
<feature type="domain" description="ABC transporter" evidence="4">
    <location>
        <begin position="2"/>
        <end position="239"/>
    </location>
</feature>
<organism evidence="5">
    <name type="scientific">hydrothermal vent metagenome</name>
    <dbReference type="NCBI Taxonomy" id="652676"/>
    <lineage>
        <taxon>unclassified sequences</taxon>
        <taxon>metagenomes</taxon>
        <taxon>ecological metagenomes</taxon>
    </lineage>
</organism>
<evidence type="ECO:0000256" key="1">
    <source>
        <dbReference type="ARBA" id="ARBA00022448"/>
    </source>
</evidence>
<dbReference type="EMBL" id="FPHG01000045">
    <property type="protein sequence ID" value="SFV60977.1"/>
    <property type="molecule type" value="Genomic_DNA"/>
</dbReference>
<dbReference type="AlphaFoldDB" id="A0A1W1C5H9"/>
<dbReference type="Pfam" id="PF00005">
    <property type="entry name" value="ABC_tran"/>
    <property type="match status" value="1"/>
</dbReference>
<name>A0A1W1C5H9_9ZZZZ</name>
<keyword evidence="2" id="KW-0547">Nucleotide-binding</keyword>
<dbReference type="PANTHER" id="PTHR43023:SF3">
    <property type="entry name" value="PROTEIN TRIGALACTOSYLDIACYLGLYCEROL 3, CHLOROPLASTIC"/>
    <property type="match status" value="1"/>
</dbReference>
<dbReference type="PROSITE" id="PS50893">
    <property type="entry name" value="ABC_TRANSPORTER_2"/>
    <property type="match status" value="1"/>
</dbReference>
<dbReference type="PROSITE" id="PS00211">
    <property type="entry name" value="ABC_TRANSPORTER_1"/>
    <property type="match status" value="1"/>
</dbReference>
<evidence type="ECO:0000256" key="2">
    <source>
        <dbReference type="ARBA" id="ARBA00022741"/>
    </source>
</evidence>
<proteinExistence type="predicted"/>
<dbReference type="Gene3D" id="3.40.50.300">
    <property type="entry name" value="P-loop containing nucleotide triphosphate hydrolases"/>
    <property type="match status" value="1"/>
</dbReference>